<feature type="domain" description="Nudix hydrolase" evidence="3">
    <location>
        <begin position="43"/>
        <end position="171"/>
    </location>
</feature>
<comment type="caution">
    <text evidence="4">The sequence shown here is derived from an EMBL/GenBank/DDBJ whole genome shotgun (WGS) entry which is preliminary data.</text>
</comment>
<protein>
    <submittedName>
        <fullName evidence="4">ADP-ribose pyrophosphatase</fullName>
        <ecNumber evidence="4">3.6.1.13</ecNumber>
    </submittedName>
</protein>
<dbReference type="EC" id="3.6.1.13" evidence="4"/>
<dbReference type="PROSITE" id="PS00893">
    <property type="entry name" value="NUDIX_BOX"/>
    <property type="match status" value="1"/>
</dbReference>
<dbReference type="AlphaFoldDB" id="A0A124C5G0"/>
<dbReference type="GO" id="GO:0019693">
    <property type="term" value="P:ribose phosphate metabolic process"/>
    <property type="evidence" value="ECO:0007669"/>
    <property type="project" value="TreeGrafter"/>
</dbReference>
<dbReference type="Proteomes" id="UP000067448">
    <property type="component" value="Unassembled WGS sequence"/>
</dbReference>
<dbReference type="InterPro" id="IPR000086">
    <property type="entry name" value="NUDIX_hydrolase_dom"/>
</dbReference>
<reference evidence="4 5" key="2">
    <citation type="journal article" date="2016" name="Genome Announc.">
        <title>Draft Genome Sequences of Streptomyces scabiei S58, Streptomyces turgidiscabies T45, and Streptomyces acidiscabies a10, the Pathogens of Potato Common Scab, Isolated in Japan.</title>
        <authorList>
            <person name="Tomihama T."/>
            <person name="Nishi Y."/>
            <person name="Sakai M."/>
            <person name="Ikenaga M."/>
            <person name="Okubo T."/>
            <person name="Ikeda S."/>
        </authorList>
    </citation>
    <scope>NUCLEOTIDE SEQUENCE [LARGE SCALE GENOMIC DNA]</scope>
    <source>
        <strain evidence="4 5">S58</strain>
    </source>
</reference>
<dbReference type="RefSeq" id="WP_059084478.1">
    <property type="nucleotide sequence ID" value="NZ_BCMM01000058.1"/>
</dbReference>
<name>A0A124C5G0_STRSC</name>
<evidence type="ECO:0000256" key="1">
    <source>
        <dbReference type="ARBA" id="ARBA00001946"/>
    </source>
</evidence>
<comment type="cofactor">
    <cofactor evidence="1">
        <name>Mg(2+)</name>
        <dbReference type="ChEBI" id="CHEBI:18420"/>
    </cofactor>
</comment>
<accession>A0A124C5G0</accession>
<dbReference type="PANTHER" id="PTHR11839:SF18">
    <property type="entry name" value="NUDIX HYDROLASE DOMAIN-CONTAINING PROTEIN"/>
    <property type="match status" value="1"/>
</dbReference>
<dbReference type="CDD" id="cd03424">
    <property type="entry name" value="NUDIX_ADPRase_Nudt5_UGPPase_Nudt14"/>
    <property type="match status" value="1"/>
</dbReference>
<evidence type="ECO:0000256" key="2">
    <source>
        <dbReference type="ARBA" id="ARBA00022801"/>
    </source>
</evidence>
<dbReference type="Pfam" id="PF00293">
    <property type="entry name" value="NUDIX"/>
    <property type="match status" value="1"/>
</dbReference>
<proteinExistence type="predicted"/>
<evidence type="ECO:0000259" key="3">
    <source>
        <dbReference type="PROSITE" id="PS51462"/>
    </source>
</evidence>
<sequence>MTDMPAPTINASDVRTTAFGDWISVDSRTVQLAGSQSMETHVVRFPAIALIVALDGDDLVLIRQFRFPPQSWVIEAPAGRVEPREDPARTAVRELREETGFQADKVELVGTLRISPHLSDETTYVYAATGLVPGPAHPDKGEFIQRFMVPRGNVRAMVREGRIVDAKTIAALAVCDVI</sequence>
<dbReference type="PROSITE" id="PS51462">
    <property type="entry name" value="NUDIX"/>
    <property type="match status" value="1"/>
</dbReference>
<evidence type="ECO:0000313" key="4">
    <source>
        <dbReference type="EMBL" id="GAQ67477.1"/>
    </source>
</evidence>
<keyword evidence="2 4" id="KW-0378">Hydrolase</keyword>
<reference evidence="5" key="3">
    <citation type="submission" date="2016-02" db="EMBL/GenBank/DDBJ databases">
        <title>Draft genome of pathogenic Streptomyces sp. in Japan.</title>
        <authorList>
            <person name="Tomihama T."/>
            <person name="Ikenaga M."/>
            <person name="Sakai M."/>
            <person name="Okubo T."/>
            <person name="Ikeda S."/>
        </authorList>
    </citation>
    <scope>NUCLEOTIDE SEQUENCE [LARGE SCALE GENOMIC DNA]</scope>
    <source>
        <strain evidence="5">S58</strain>
    </source>
</reference>
<dbReference type="PANTHER" id="PTHR11839">
    <property type="entry name" value="UDP/ADP-SUGAR PYROPHOSPHATASE"/>
    <property type="match status" value="1"/>
</dbReference>
<dbReference type="GO" id="GO:0006753">
    <property type="term" value="P:nucleoside phosphate metabolic process"/>
    <property type="evidence" value="ECO:0007669"/>
    <property type="project" value="TreeGrafter"/>
</dbReference>
<dbReference type="Gene3D" id="3.90.79.10">
    <property type="entry name" value="Nucleoside Triphosphate Pyrophosphohydrolase"/>
    <property type="match status" value="1"/>
</dbReference>
<dbReference type="InterPro" id="IPR020084">
    <property type="entry name" value="NUDIX_hydrolase_CS"/>
</dbReference>
<organism evidence="4 5">
    <name type="scientific">Streptomyces scabiei</name>
    <dbReference type="NCBI Taxonomy" id="1930"/>
    <lineage>
        <taxon>Bacteria</taxon>
        <taxon>Bacillati</taxon>
        <taxon>Actinomycetota</taxon>
        <taxon>Actinomycetes</taxon>
        <taxon>Kitasatosporales</taxon>
        <taxon>Streptomycetaceae</taxon>
        <taxon>Streptomyces</taxon>
    </lineage>
</organism>
<gene>
    <name evidence="4" type="primary">nudF_4</name>
    <name evidence="4" type="ORF">SsS58_07932</name>
</gene>
<dbReference type="GO" id="GO:0047631">
    <property type="term" value="F:ADP-ribose diphosphatase activity"/>
    <property type="evidence" value="ECO:0007669"/>
    <property type="project" value="UniProtKB-EC"/>
</dbReference>
<dbReference type="OrthoDB" id="9806150at2"/>
<dbReference type="EMBL" id="BCMM01000058">
    <property type="protein sequence ID" value="GAQ67477.1"/>
    <property type="molecule type" value="Genomic_DNA"/>
</dbReference>
<dbReference type="SUPFAM" id="SSF55811">
    <property type="entry name" value="Nudix"/>
    <property type="match status" value="1"/>
</dbReference>
<dbReference type="InterPro" id="IPR015797">
    <property type="entry name" value="NUDIX_hydrolase-like_dom_sf"/>
</dbReference>
<evidence type="ECO:0000313" key="5">
    <source>
        <dbReference type="Proteomes" id="UP000067448"/>
    </source>
</evidence>
<reference evidence="5" key="1">
    <citation type="submission" date="2015-11" db="EMBL/GenBank/DDBJ databases">
        <authorList>
            <consortium name="Cross-ministerial Strategic Innovation Promotion Program (SIP) consortium"/>
            <person name="Tomihama T."/>
            <person name="Ikenaga M."/>
            <person name="Sakai M."/>
            <person name="Okubo T."/>
            <person name="Ikeda S."/>
        </authorList>
    </citation>
    <scope>NUCLEOTIDE SEQUENCE [LARGE SCALE GENOMIC DNA]</scope>
    <source>
        <strain evidence="5">S58</strain>
    </source>
</reference>